<evidence type="ECO:0000256" key="4">
    <source>
        <dbReference type="ARBA" id="ARBA00023172"/>
    </source>
</evidence>
<comment type="function">
    <text evidence="6">The RuvA-RuvB-RuvC complex processes Holliday junction (HJ) DNA during genetic recombination and DNA repair, while the RuvA-RuvB complex plays an important role in the rescue of blocked DNA replication forks via replication fork reversal (RFR). RuvA specifically binds to HJ cruciform DNA, conferring on it an open structure. The RuvB hexamer acts as an ATP-dependent pump, pulling dsDNA into and through the RuvAB complex. HJ branch migration allows RuvC to scan DNA until it finds its consensus sequence, where it cleaves and resolves the cruciform DNA.</text>
</comment>
<evidence type="ECO:0000259" key="7">
    <source>
        <dbReference type="SMART" id="SM00278"/>
    </source>
</evidence>
<dbReference type="Proteomes" id="UP000427716">
    <property type="component" value="Chromosome"/>
</dbReference>
<protein>
    <recommendedName>
        <fullName evidence="6">Holliday junction branch migration complex subunit RuvA</fullName>
    </recommendedName>
</protein>
<feature type="region of interest" description="Domain III" evidence="6">
    <location>
        <begin position="150"/>
        <end position="198"/>
    </location>
</feature>
<dbReference type="InterPro" id="IPR036267">
    <property type="entry name" value="RuvA_C_sf"/>
</dbReference>
<organism evidence="8 9">
    <name type="scientific">Guyparkeria halophila</name>
    <dbReference type="NCBI Taxonomy" id="47960"/>
    <lineage>
        <taxon>Bacteria</taxon>
        <taxon>Pseudomonadati</taxon>
        <taxon>Pseudomonadota</taxon>
        <taxon>Gammaproteobacteria</taxon>
        <taxon>Chromatiales</taxon>
        <taxon>Thioalkalibacteraceae</taxon>
        <taxon>Guyparkeria</taxon>
    </lineage>
</organism>
<dbReference type="EMBL" id="CP046415">
    <property type="protein sequence ID" value="QGT79297.1"/>
    <property type="molecule type" value="Genomic_DNA"/>
</dbReference>
<dbReference type="GO" id="GO:0009379">
    <property type="term" value="C:Holliday junction helicase complex"/>
    <property type="evidence" value="ECO:0007669"/>
    <property type="project" value="InterPro"/>
</dbReference>
<dbReference type="InterPro" id="IPR012340">
    <property type="entry name" value="NA-bd_OB-fold"/>
</dbReference>
<accession>A0A6I6D4T9</accession>
<dbReference type="InterPro" id="IPR010994">
    <property type="entry name" value="RuvA_2-like"/>
</dbReference>
<dbReference type="GO" id="GO:0006310">
    <property type="term" value="P:DNA recombination"/>
    <property type="evidence" value="ECO:0007669"/>
    <property type="project" value="UniProtKB-UniRule"/>
</dbReference>
<gene>
    <name evidence="6 8" type="primary">ruvA</name>
    <name evidence="8" type="ORF">GM160_10615</name>
</gene>
<evidence type="ECO:0000256" key="3">
    <source>
        <dbReference type="ARBA" id="ARBA00023125"/>
    </source>
</evidence>
<dbReference type="Pfam" id="PF14520">
    <property type="entry name" value="HHH_5"/>
    <property type="match status" value="1"/>
</dbReference>
<dbReference type="SUPFAM" id="SSF50249">
    <property type="entry name" value="Nucleic acid-binding proteins"/>
    <property type="match status" value="1"/>
</dbReference>
<proteinExistence type="inferred from homology"/>
<keyword evidence="9" id="KW-1185">Reference proteome</keyword>
<dbReference type="GO" id="GO:0000400">
    <property type="term" value="F:four-way junction DNA binding"/>
    <property type="evidence" value="ECO:0007669"/>
    <property type="project" value="UniProtKB-UniRule"/>
</dbReference>
<evidence type="ECO:0000256" key="1">
    <source>
        <dbReference type="ARBA" id="ARBA00022490"/>
    </source>
</evidence>
<dbReference type="GO" id="GO:0005737">
    <property type="term" value="C:cytoplasm"/>
    <property type="evidence" value="ECO:0007669"/>
    <property type="project" value="UniProtKB-SubCell"/>
</dbReference>
<dbReference type="SMART" id="SM00278">
    <property type="entry name" value="HhH1"/>
    <property type="match status" value="2"/>
</dbReference>
<dbReference type="AlphaFoldDB" id="A0A6I6D4T9"/>
<dbReference type="Gene3D" id="2.40.50.140">
    <property type="entry name" value="Nucleic acid-binding proteins"/>
    <property type="match status" value="1"/>
</dbReference>
<keyword evidence="4 6" id="KW-0233">DNA recombination</keyword>
<keyword evidence="1 6" id="KW-0963">Cytoplasm</keyword>
<dbReference type="SUPFAM" id="SSF47781">
    <property type="entry name" value="RuvA domain 2-like"/>
    <property type="match status" value="1"/>
</dbReference>
<dbReference type="SUPFAM" id="SSF46929">
    <property type="entry name" value="DNA helicase RuvA subunit, C-terminal domain"/>
    <property type="match status" value="1"/>
</dbReference>
<dbReference type="InterPro" id="IPR013849">
    <property type="entry name" value="DNA_helicase_Holl-junc_RuvA_I"/>
</dbReference>
<reference evidence="8 9" key="1">
    <citation type="submission" date="2019-11" db="EMBL/GenBank/DDBJ databases">
        <authorList>
            <person name="Zhang J."/>
            <person name="Sun C."/>
        </authorList>
    </citation>
    <scope>NUCLEOTIDE SEQUENCE [LARGE SCALE GENOMIC DNA]</scope>
    <source>
        <strain evidence="9">sp2</strain>
    </source>
</reference>
<dbReference type="CDD" id="cd14332">
    <property type="entry name" value="UBA_RuvA_C"/>
    <property type="match status" value="1"/>
</dbReference>
<keyword evidence="5 6" id="KW-0234">DNA repair</keyword>
<comment type="domain">
    <text evidence="6">Has three domains with a flexible linker between the domains II and III and assumes an 'L' shape. Domain III is highly mobile and contacts RuvB.</text>
</comment>
<comment type="subcellular location">
    <subcellularLocation>
        <location evidence="6">Cytoplasm</location>
    </subcellularLocation>
</comment>
<dbReference type="Pfam" id="PF01330">
    <property type="entry name" value="RuvA_N"/>
    <property type="match status" value="1"/>
</dbReference>
<sequence length="198" mass="21423">MIGRLAGRVLARKPPFLLVDVHGIGYEVEAPMSTFFATQGQDDVVLHTHLVVREDAQLLYGFATVRERDLFRALIKVSGIGPRMAVAVLSGMSEAQFRDCVMSDDVTALTKVPGIGKKTAERLIIEMRDRLDKQPGGGAPAVAGGELPVDSPRDEALSALEALGYKPAEANRMITRAEKEGADNAESLIRLALRQTVK</sequence>
<dbReference type="Gene3D" id="1.10.8.10">
    <property type="entry name" value="DNA helicase RuvA subunit, C-terminal domain"/>
    <property type="match status" value="1"/>
</dbReference>
<dbReference type="GO" id="GO:0006281">
    <property type="term" value="P:DNA repair"/>
    <property type="evidence" value="ECO:0007669"/>
    <property type="project" value="UniProtKB-UniRule"/>
</dbReference>
<dbReference type="InterPro" id="IPR003583">
    <property type="entry name" value="Hlx-hairpin-Hlx_DNA-bd_motif"/>
</dbReference>
<dbReference type="GO" id="GO:0048476">
    <property type="term" value="C:Holliday junction resolvase complex"/>
    <property type="evidence" value="ECO:0007669"/>
    <property type="project" value="UniProtKB-UniRule"/>
</dbReference>
<evidence type="ECO:0000256" key="2">
    <source>
        <dbReference type="ARBA" id="ARBA00022763"/>
    </source>
</evidence>
<evidence type="ECO:0000256" key="5">
    <source>
        <dbReference type="ARBA" id="ARBA00023204"/>
    </source>
</evidence>
<dbReference type="InterPro" id="IPR000085">
    <property type="entry name" value="RuvA"/>
</dbReference>
<dbReference type="GO" id="GO:0005524">
    <property type="term" value="F:ATP binding"/>
    <property type="evidence" value="ECO:0007669"/>
    <property type="project" value="InterPro"/>
</dbReference>
<feature type="region of interest" description="Domain II" evidence="6">
    <location>
        <begin position="64"/>
        <end position="141"/>
    </location>
</feature>
<dbReference type="InterPro" id="IPR011114">
    <property type="entry name" value="RuvA_C"/>
</dbReference>
<feature type="domain" description="Helix-hairpin-helix DNA-binding motif class 1" evidence="7">
    <location>
        <begin position="72"/>
        <end position="91"/>
    </location>
</feature>
<dbReference type="NCBIfam" id="TIGR00084">
    <property type="entry name" value="ruvA"/>
    <property type="match status" value="1"/>
</dbReference>
<comment type="subunit">
    <text evidence="6">Homotetramer. Forms an RuvA(8)-RuvB(12)-Holliday junction (HJ) complex. HJ DNA is sandwiched between 2 RuvA tetramers; dsDNA enters through RuvA and exits via RuvB. An RuvB hexamer assembles on each DNA strand where it exits the tetramer. Each RuvB hexamer is contacted by two RuvA subunits (via domain III) on 2 adjacent RuvB subunits; this complex drives branch migration. In the full resolvosome a probable DNA-RuvA(4)-RuvB(12)-RuvC(2) complex forms which resolves the HJ.</text>
</comment>
<dbReference type="Pfam" id="PF07499">
    <property type="entry name" value="RuvA_C"/>
    <property type="match status" value="1"/>
</dbReference>
<keyword evidence="2 6" id="KW-0227">DNA damage</keyword>
<name>A0A6I6D4T9_9GAMM</name>
<keyword evidence="3 6" id="KW-0238">DNA-binding</keyword>
<feature type="domain" description="Helix-hairpin-helix DNA-binding motif class 1" evidence="7">
    <location>
        <begin position="107"/>
        <end position="126"/>
    </location>
</feature>
<evidence type="ECO:0000256" key="6">
    <source>
        <dbReference type="HAMAP-Rule" id="MF_00031"/>
    </source>
</evidence>
<comment type="caution">
    <text evidence="6">Lacks conserved residue(s) required for the propagation of feature annotation.</text>
</comment>
<dbReference type="HAMAP" id="MF_00031">
    <property type="entry name" value="DNA_HJ_migration_RuvA"/>
    <property type="match status" value="1"/>
</dbReference>
<comment type="similarity">
    <text evidence="6">Belongs to the RuvA family.</text>
</comment>
<dbReference type="RefSeq" id="WP_156575020.1">
    <property type="nucleotide sequence ID" value="NZ_CP046415.1"/>
</dbReference>
<evidence type="ECO:0000313" key="8">
    <source>
        <dbReference type="EMBL" id="QGT79297.1"/>
    </source>
</evidence>
<dbReference type="KEGG" id="ghl:GM160_10615"/>
<evidence type="ECO:0000313" key="9">
    <source>
        <dbReference type="Proteomes" id="UP000427716"/>
    </source>
</evidence>
<dbReference type="Gene3D" id="1.10.150.20">
    <property type="entry name" value="5' to 3' exonuclease, C-terminal subdomain"/>
    <property type="match status" value="1"/>
</dbReference>
<dbReference type="GO" id="GO:0009378">
    <property type="term" value="F:four-way junction helicase activity"/>
    <property type="evidence" value="ECO:0007669"/>
    <property type="project" value="InterPro"/>
</dbReference>